<dbReference type="PROSITE" id="PS50118">
    <property type="entry name" value="HMG_BOX_2"/>
    <property type="match status" value="1"/>
</dbReference>
<evidence type="ECO:0000313" key="9">
    <source>
        <dbReference type="EMBL" id="GFY20930.1"/>
    </source>
</evidence>
<organism evidence="9 10">
    <name type="scientific">Trichonephila clavipes</name>
    <name type="common">Golden silk orbweaver</name>
    <name type="synonym">Nephila clavipes</name>
    <dbReference type="NCBI Taxonomy" id="2585209"/>
    <lineage>
        <taxon>Eukaryota</taxon>
        <taxon>Metazoa</taxon>
        <taxon>Ecdysozoa</taxon>
        <taxon>Arthropoda</taxon>
        <taxon>Chelicerata</taxon>
        <taxon>Arachnida</taxon>
        <taxon>Araneae</taxon>
        <taxon>Araneomorphae</taxon>
        <taxon>Entelegynae</taxon>
        <taxon>Araneoidea</taxon>
        <taxon>Nephilidae</taxon>
        <taxon>Trichonephila</taxon>
    </lineage>
</organism>
<comment type="caution">
    <text evidence="9">The sequence shown here is derived from an EMBL/GenBank/DDBJ whole genome shotgun (WGS) entry which is preliminary data.</text>
</comment>
<evidence type="ECO:0000256" key="6">
    <source>
        <dbReference type="PROSITE-ProRule" id="PRU00267"/>
    </source>
</evidence>
<dbReference type="InterPro" id="IPR049523">
    <property type="entry name" value="BBX_HMG-box"/>
</dbReference>
<dbReference type="Gene3D" id="1.10.30.10">
    <property type="entry name" value="High mobility group box domain"/>
    <property type="match status" value="1"/>
</dbReference>
<gene>
    <name evidence="9" type="primary">BBX</name>
    <name evidence="9" type="ORF">TNCV_3989741</name>
</gene>
<dbReference type="PANTHER" id="PTHR13059">
    <property type="entry name" value="HMG-BOX TRANSCRIPTION FACTOR BBX"/>
    <property type="match status" value="1"/>
</dbReference>
<reference evidence="9" key="1">
    <citation type="submission" date="2020-08" db="EMBL/GenBank/DDBJ databases">
        <title>Multicomponent nature underlies the extraordinary mechanical properties of spider dragline silk.</title>
        <authorList>
            <person name="Kono N."/>
            <person name="Nakamura H."/>
            <person name="Mori M."/>
            <person name="Yoshida Y."/>
            <person name="Ohtoshi R."/>
            <person name="Malay A.D."/>
            <person name="Moran D.A.P."/>
            <person name="Tomita M."/>
            <person name="Numata K."/>
            <person name="Arakawa K."/>
        </authorList>
    </citation>
    <scope>NUCLEOTIDE SEQUENCE</scope>
</reference>
<dbReference type="InterPro" id="IPR009071">
    <property type="entry name" value="HMG_box_dom"/>
</dbReference>
<evidence type="ECO:0000256" key="7">
    <source>
        <dbReference type="SAM" id="MobiDB-lite"/>
    </source>
</evidence>
<dbReference type="CDD" id="cd21989">
    <property type="entry name" value="HMG-box_HBP2"/>
    <property type="match status" value="1"/>
</dbReference>
<dbReference type="SMART" id="SM00398">
    <property type="entry name" value="HMG"/>
    <property type="match status" value="1"/>
</dbReference>
<feature type="region of interest" description="Disordered" evidence="7">
    <location>
        <begin position="535"/>
        <end position="565"/>
    </location>
</feature>
<keyword evidence="5 6" id="KW-0539">Nucleus</keyword>
<evidence type="ECO:0000313" key="10">
    <source>
        <dbReference type="Proteomes" id="UP000887159"/>
    </source>
</evidence>
<keyword evidence="1" id="KW-0597">Phosphoprotein</keyword>
<proteinExistence type="predicted"/>
<keyword evidence="2" id="KW-0805">Transcription regulation</keyword>
<sequence length="809" mass="90556">MRGLAVQWLFRVPPCRKGTTHLQTSMSSSGFEPRPYGTAVSVANHYTGWATHNSIFDQTDNSSETEQDCNDGEENVSNVRRPMNAFFIFCKRHRDIVREKYPHLENRSITKILGEWWVNLDPLEKASYTALAKQYKEAFMKAHPDFKWYKLPAPPARTLVTRPSNCRNTRVQNEKNCHKSDICGISLGKLVDDEQLGGLSSLINTSVSGPPLPSTDCINLQTTSPMSQKGVENLSKPPKKRYIINGEFQSNSDASSVDNRDYQTRNACSALLELAEICTSNAARENNCSTSNTLESNNSTACVSKLSDNKFSPIQTESSNLSLHNLATMACLQKTNENIQSSTLSASNNSSNNLTHPADVQQDQPLDLCKNKDKTESFKESSKTITTSHQQLIDHFVDKFLCDTPVPPNKFYKSEIIDPAFYKLLSETKSCIPSSSKEDKISHSAFTLSVAIESAVDKAYSKDSSKTCSKISESNVILDCVTNDCNEFSIHFKVEDDKKENNTKDSESVAIPSEQNIVRSKASVFYNKHKKHSANHVPVNLDSSPSEAASQVSNQNTNTPESSSSKFFCKLISPPKKSSVWCNIFMNEQLTKNSSDNDPDISDGLESGFPSPARRSSQRTCKGRRYQELITEGLLQSHKERKQGNNKRTVPSINKTKSKFVDEYPVFPSSKKKKKKDPSDRSEASTETYTFGESLFNLEEKIASLPKCSFEHLNKKKQTILEYSTTSIKLQHANDLPATSTANSCTLAENLDCPLVFSSGRYKSGNFDLEQQIASLPKCDIEILNKKKKKRIIKRCYFFLDCDKKKKST</sequence>
<dbReference type="GO" id="GO:0005634">
    <property type="term" value="C:nucleus"/>
    <property type="evidence" value="ECO:0007669"/>
    <property type="project" value="UniProtKB-UniRule"/>
</dbReference>
<feature type="compositionally biased region" description="Polar residues" evidence="7">
    <location>
        <begin position="541"/>
        <end position="565"/>
    </location>
</feature>
<evidence type="ECO:0000256" key="1">
    <source>
        <dbReference type="ARBA" id="ARBA00022553"/>
    </source>
</evidence>
<dbReference type="Pfam" id="PF00505">
    <property type="entry name" value="HMG_box"/>
    <property type="match status" value="1"/>
</dbReference>
<keyword evidence="10" id="KW-1185">Reference proteome</keyword>
<dbReference type="AlphaFoldDB" id="A0A8X6VT38"/>
<evidence type="ECO:0000256" key="2">
    <source>
        <dbReference type="ARBA" id="ARBA00023015"/>
    </source>
</evidence>
<feature type="DNA-binding region" description="HMG box" evidence="6">
    <location>
        <begin position="79"/>
        <end position="147"/>
    </location>
</feature>
<evidence type="ECO:0000259" key="8">
    <source>
        <dbReference type="PROSITE" id="PS50118"/>
    </source>
</evidence>
<dbReference type="SUPFAM" id="SSF47095">
    <property type="entry name" value="HMG-box"/>
    <property type="match status" value="1"/>
</dbReference>
<dbReference type="GO" id="GO:0000977">
    <property type="term" value="F:RNA polymerase II transcription regulatory region sequence-specific DNA binding"/>
    <property type="evidence" value="ECO:0007669"/>
    <property type="project" value="TreeGrafter"/>
</dbReference>
<name>A0A8X6VT38_TRICX</name>
<dbReference type="Proteomes" id="UP000887159">
    <property type="component" value="Unassembled WGS sequence"/>
</dbReference>
<dbReference type="InterPro" id="IPR036910">
    <property type="entry name" value="HMG_box_dom_sf"/>
</dbReference>
<dbReference type="GO" id="GO:0000981">
    <property type="term" value="F:DNA-binding transcription factor activity, RNA polymerase II-specific"/>
    <property type="evidence" value="ECO:0007669"/>
    <property type="project" value="TreeGrafter"/>
</dbReference>
<dbReference type="InterPro" id="IPR052412">
    <property type="entry name" value="CC-Dev_Transcription_Reg"/>
</dbReference>
<dbReference type="PANTHER" id="PTHR13059:SF10">
    <property type="entry name" value="HMG BOX TRANSCRIPTION FACTOR BBX"/>
    <property type="match status" value="1"/>
</dbReference>
<keyword evidence="3 6" id="KW-0238">DNA-binding</keyword>
<dbReference type="EMBL" id="BMAU01021357">
    <property type="protein sequence ID" value="GFY20930.1"/>
    <property type="molecule type" value="Genomic_DNA"/>
</dbReference>
<evidence type="ECO:0000256" key="4">
    <source>
        <dbReference type="ARBA" id="ARBA00023163"/>
    </source>
</evidence>
<evidence type="ECO:0000256" key="3">
    <source>
        <dbReference type="ARBA" id="ARBA00023125"/>
    </source>
</evidence>
<feature type="domain" description="HMG box" evidence="8">
    <location>
        <begin position="79"/>
        <end position="147"/>
    </location>
</feature>
<feature type="compositionally biased region" description="Polar residues" evidence="7">
    <location>
        <begin position="646"/>
        <end position="655"/>
    </location>
</feature>
<evidence type="ECO:0000256" key="5">
    <source>
        <dbReference type="ARBA" id="ARBA00023242"/>
    </source>
</evidence>
<feature type="region of interest" description="Disordered" evidence="7">
    <location>
        <begin position="592"/>
        <end position="655"/>
    </location>
</feature>
<accession>A0A8X6VT38</accession>
<keyword evidence="4" id="KW-0804">Transcription</keyword>
<protein>
    <submittedName>
        <fullName evidence="9">HMG box transcription factor BBX</fullName>
    </submittedName>
</protein>